<dbReference type="InterPro" id="IPR050527">
    <property type="entry name" value="Snail/Krueppel_Znf"/>
</dbReference>
<evidence type="ECO:0000256" key="9">
    <source>
        <dbReference type="PROSITE-ProRule" id="PRU00042"/>
    </source>
</evidence>
<feature type="region of interest" description="Disordered" evidence="10">
    <location>
        <begin position="304"/>
        <end position="326"/>
    </location>
</feature>
<protein>
    <submittedName>
        <fullName evidence="12">SFRICE_026064</fullName>
    </submittedName>
</protein>
<name>A0A2H1WQT9_SPOFR</name>
<dbReference type="EMBL" id="ODYU01010371">
    <property type="protein sequence ID" value="SOQ55440.1"/>
    <property type="molecule type" value="Genomic_DNA"/>
</dbReference>
<feature type="domain" description="C2H2-type" evidence="11">
    <location>
        <begin position="473"/>
        <end position="501"/>
    </location>
</feature>
<dbReference type="GO" id="GO:0000978">
    <property type="term" value="F:RNA polymerase II cis-regulatory region sequence-specific DNA binding"/>
    <property type="evidence" value="ECO:0007669"/>
    <property type="project" value="TreeGrafter"/>
</dbReference>
<dbReference type="SMART" id="SM00355">
    <property type="entry name" value="ZnF_C2H2"/>
    <property type="match status" value="9"/>
</dbReference>
<keyword evidence="4 9" id="KW-0863">Zinc-finger</keyword>
<evidence type="ECO:0000256" key="1">
    <source>
        <dbReference type="ARBA" id="ARBA00004123"/>
    </source>
</evidence>
<dbReference type="SUPFAM" id="SSF57667">
    <property type="entry name" value="beta-beta-alpha zinc fingers"/>
    <property type="match status" value="2"/>
</dbReference>
<comment type="similarity">
    <text evidence="8">Belongs to the snail C2H2-type zinc-finger protein family.</text>
</comment>
<keyword evidence="6" id="KW-0238">DNA-binding</keyword>
<evidence type="ECO:0000256" key="6">
    <source>
        <dbReference type="ARBA" id="ARBA00023125"/>
    </source>
</evidence>
<evidence type="ECO:0000256" key="10">
    <source>
        <dbReference type="SAM" id="MobiDB-lite"/>
    </source>
</evidence>
<dbReference type="PANTHER" id="PTHR24388">
    <property type="entry name" value="ZINC FINGER PROTEIN"/>
    <property type="match status" value="1"/>
</dbReference>
<feature type="domain" description="C2H2-type" evidence="11">
    <location>
        <begin position="559"/>
        <end position="587"/>
    </location>
</feature>
<evidence type="ECO:0000313" key="12">
    <source>
        <dbReference type="EMBL" id="SOQ55440.1"/>
    </source>
</evidence>
<evidence type="ECO:0000256" key="3">
    <source>
        <dbReference type="ARBA" id="ARBA00022737"/>
    </source>
</evidence>
<keyword evidence="5" id="KW-0862">Zinc</keyword>
<proteinExistence type="inferred from homology"/>
<dbReference type="GO" id="GO:0005634">
    <property type="term" value="C:nucleus"/>
    <property type="evidence" value="ECO:0007669"/>
    <property type="project" value="UniProtKB-SubCell"/>
</dbReference>
<reference evidence="12" key="1">
    <citation type="submission" date="2016-07" db="EMBL/GenBank/DDBJ databases">
        <authorList>
            <person name="Bretaudeau A."/>
        </authorList>
    </citation>
    <scope>NUCLEOTIDE SEQUENCE</scope>
    <source>
        <strain evidence="12">Rice</strain>
        <tissue evidence="12">Whole body</tissue>
    </source>
</reference>
<evidence type="ECO:0000256" key="5">
    <source>
        <dbReference type="ARBA" id="ARBA00022833"/>
    </source>
</evidence>
<dbReference type="Gene3D" id="3.30.160.60">
    <property type="entry name" value="Classic Zinc Finger"/>
    <property type="match status" value="4"/>
</dbReference>
<keyword evidence="2" id="KW-0479">Metal-binding</keyword>
<dbReference type="AlphaFoldDB" id="A0A2H1WQT9"/>
<evidence type="ECO:0000256" key="2">
    <source>
        <dbReference type="ARBA" id="ARBA00022723"/>
    </source>
</evidence>
<feature type="domain" description="C2H2-type" evidence="11">
    <location>
        <begin position="588"/>
        <end position="615"/>
    </location>
</feature>
<dbReference type="GO" id="GO:0008270">
    <property type="term" value="F:zinc ion binding"/>
    <property type="evidence" value="ECO:0007669"/>
    <property type="project" value="UniProtKB-KW"/>
</dbReference>
<keyword evidence="3" id="KW-0677">Repeat</keyword>
<dbReference type="PROSITE" id="PS00028">
    <property type="entry name" value="ZINC_FINGER_C2H2_1"/>
    <property type="match status" value="9"/>
</dbReference>
<accession>A0A2H1WQT9</accession>
<evidence type="ECO:0000256" key="4">
    <source>
        <dbReference type="ARBA" id="ARBA00022771"/>
    </source>
</evidence>
<comment type="subcellular location">
    <subcellularLocation>
        <location evidence="1">Nucleus</location>
    </subcellularLocation>
</comment>
<feature type="domain" description="C2H2-type" evidence="11">
    <location>
        <begin position="529"/>
        <end position="557"/>
    </location>
</feature>
<dbReference type="PANTHER" id="PTHR24388:SF54">
    <property type="entry name" value="PROTEIN ESCARGOT"/>
    <property type="match status" value="1"/>
</dbReference>
<dbReference type="Pfam" id="PF00096">
    <property type="entry name" value="zf-C2H2"/>
    <property type="match status" value="1"/>
</dbReference>
<sequence>MEGKHFSPQYPDCNHIARKYVKVEISDVYVLITDLARQLAAEDNAVYPIYEKKLSDYERMKNNSLQTNELLRCRWKSFVRNIEKRKHEPFIFPNLRYISTNNNKRSLICEECVSMLRDAAAFKRKVLDVQEAMRGSIGQEQVAMKLGTNIHDDDSIDDFNLELSDTIEDSDFHWHNFTDAEKEQTFAIYLNQVTLDSKADKKQVFPNKDNKDFSKRNTDTNFTDTNGINCTDIFKSKLKKAVKNSNVTASKQNSQLPIERLDLKSDLSIAKTIDEESHDCCTAIIGSEDDGDDIKEAGGEIDRKKGGAVKQKQAKKEREVPTQTNSHLKNKAENTLKLIQNSNLCIFRSFRNKFGCMLCPLKYPVFSDLREHYSTHRNTKWLSSIVRKLRGINCKNAEVTNLKCNKCSENCNNLTDLIEHLKSKHDISLRGTEHYLVPYKLQDGGPYQCQLCDEKLKSYMKLTIHMNSHFPNNVCEICGQSFMNRRSLSMHVQCQHKEKKCSKCPAVFLTNGSRIKHLRQAHGIRNAKRYCNLCNKHFPYAYMVDEHKIKEHGFKRPICDCPECGKTFSKPLNLKTHIRSVHRKERNFPCPKCELRFFTSCDKKRHEKTHEELRSFCCTYCVSKFKSKDSWRRHLRRQHGHVFSGLTLNKSDCNIE</sequence>
<gene>
    <name evidence="12" type="ORF">SFRICE_026064</name>
</gene>
<dbReference type="PROSITE" id="PS50157">
    <property type="entry name" value="ZINC_FINGER_C2H2_2"/>
    <property type="match status" value="4"/>
</dbReference>
<evidence type="ECO:0000256" key="7">
    <source>
        <dbReference type="ARBA" id="ARBA00023242"/>
    </source>
</evidence>
<organism evidence="12">
    <name type="scientific">Spodoptera frugiperda</name>
    <name type="common">Fall armyworm</name>
    <dbReference type="NCBI Taxonomy" id="7108"/>
    <lineage>
        <taxon>Eukaryota</taxon>
        <taxon>Metazoa</taxon>
        <taxon>Ecdysozoa</taxon>
        <taxon>Arthropoda</taxon>
        <taxon>Hexapoda</taxon>
        <taxon>Insecta</taxon>
        <taxon>Pterygota</taxon>
        <taxon>Neoptera</taxon>
        <taxon>Endopterygota</taxon>
        <taxon>Lepidoptera</taxon>
        <taxon>Glossata</taxon>
        <taxon>Ditrysia</taxon>
        <taxon>Noctuoidea</taxon>
        <taxon>Noctuidae</taxon>
        <taxon>Amphipyrinae</taxon>
        <taxon>Spodoptera</taxon>
    </lineage>
</organism>
<dbReference type="InterPro" id="IPR013087">
    <property type="entry name" value="Znf_C2H2_type"/>
</dbReference>
<evidence type="ECO:0000259" key="11">
    <source>
        <dbReference type="PROSITE" id="PS50157"/>
    </source>
</evidence>
<evidence type="ECO:0000256" key="8">
    <source>
        <dbReference type="ARBA" id="ARBA00037948"/>
    </source>
</evidence>
<keyword evidence="7" id="KW-0539">Nucleus</keyword>
<dbReference type="InterPro" id="IPR036236">
    <property type="entry name" value="Znf_C2H2_sf"/>
</dbReference>
<dbReference type="GO" id="GO:0000981">
    <property type="term" value="F:DNA-binding transcription factor activity, RNA polymerase II-specific"/>
    <property type="evidence" value="ECO:0007669"/>
    <property type="project" value="TreeGrafter"/>
</dbReference>